<accession>A0A0E0I9U7</accession>
<keyword evidence="4" id="KW-1185">Reference proteome</keyword>
<reference evidence="3" key="2">
    <citation type="submission" date="2018-04" db="EMBL/GenBank/DDBJ databases">
        <title>OnivRS2 (Oryza nivara Reference Sequence Version 2).</title>
        <authorList>
            <person name="Zhang J."/>
            <person name="Kudrna D."/>
            <person name="Lee S."/>
            <person name="Talag J."/>
            <person name="Rajasekar S."/>
            <person name="Welchert J."/>
            <person name="Hsing Y.-I."/>
            <person name="Wing R.A."/>
        </authorList>
    </citation>
    <scope>NUCLEOTIDE SEQUENCE [LARGE SCALE GENOMIC DNA]</scope>
    <source>
        <strain evidence="3">SL10</strain>
    </source>
</reference>
<dbReference type="Proteomes" id="UP000006591">
    <property type="component" value="Chromosome 8"/>
</dbReference>
<dbReference type="AlphaFoldDB" id="A0A0E0I9U7"/>
<keyword evidence="2" id="KW-0812">Transmembrane</keyword>
<dbReference type="EnsemblPlants" id="ONIVA08G10210.1">
    <property type="protein sequence ID" value="ONIVA08G10210.1"/>
    <property type="gene ID" value="ONIVA08G10210"/>
</dbReference>
<dbReference type="Gramene" id="ONIVA08G10210.1">
    <property type="protein sequence ID" value="ONIVA08G10210.1"/>
    <property type="gene ID" value="ONIVA08G10210"/>
</dbReference>
<evidence type="ECO:0000313" key="3">
    <source>
        <dbReference type="EnsemblPlants" id="ONIVA08G10210.1"/>
    </source>
</evidence>
<protein>
    <submittedName>
        <fullName evidence="3">Uncharacterized protein</fullName>
    </submittedName>
</protein>
<keyword evidence="2" id="KW-0472">Membrane</keyword>
<evidence type="ECO:0000313" key="4">
    <source>
        <dbReference type="Proteomes" id="UP000006591"/>
    </source>
</evidence>
<organism evidence="3">
    <name type="scientific">Oryza nivara</name>
    <name type="common">Indian wild rice</name>
    <name type="synonym">Oryza sativa f. spontanea</name>
    <dbReference type="NCBI Taxonomy" id="4536"/>
    <lineage>
        <taxon>Eukaryota</taxon>
        <taxon>Viridiplantae</taxon>
        <taxon>Streptophyta</taxon>
        <taxon>Embryophyta</taxon>
        <taxon>Tracheophyta</taxon>
        <taxon>Spermatophyta</taxon>
        <taxon>Magnoliopsida</taxon>
        <taxon>Liliopsida</taxon>
        <taxon>Poales</taxon>
        <taxon>Poaceae</taxon>
        <taxon>BOP clade</taxon>
        <taxon>Oryzoideae</taxon>
        <taxon>Oryzeae</taxon>
        <taxon>Oryzinae</taxon>
        <taxon>Oryza</taxon>
    </lineage>
</organism>
<name>A0A0E0I9U7_ORYNI</name>
<evidence type="ECO:0000256" key="2">
    <source>
        <dbReference type="SAM" id="Phobius"/>
    </source>
</evidence>
<feature type="transmembrane region" description="Helical" evidence="2">
    <location>
        <begin position="74"/>
        <end position="92"/>
    </location>
</feature>
<feature type="compositionally biased region" description="Polar residues" evidence="1">
    <location>
        <begin position="135"/>
        <end position="149"/>
    </location>
</feature>
<dbReference type="STRING" id="4536.A0A0E0I9U7"/>
<evidence type="ECO:0000256" key="1">
    <source>
        <dbReference type="SAM" id="MobiDB-lite"/>
    </source>
</evidence>
<reference evidence="3" key="1">
    <citation type="submission" date="2015-04" db="UniProtKB">
        <authorList>
            <consortium name="EnsemblPlants"/>
        </authorList>
    </citation>
    <scope>IDENTIFICATION</scope>
    <source>
        <strain evidence="3">SL10</strain>
    </source>
</reference>
<dbReference type="HOGENOM" id="CLU_1273973_0_0_1"/>
<feature type="region of interest" description="Disordered" evidence="1">
    <location>
        <begin position="131"/>
        <end position="162"/>
    </location>
</feature>
<sequence>MKRTMDARWAHIVYALLVPEAFFRDPDGRDGVASRSFRRPLAISTATPLSLPGEGRRYQAHDERAVGAHRRHRHVIFTVVATSLYSAGSPYFTSIAVSSGVTVAAAAACLMWVGAVASRSFTSRRHDEIVPPSYSAATSPSEELGTTRSGDPVLLTGGSRNPDEDDSRYHPFLLFHLHIGSLSIFLSSLAWESHMIRGFTGAGSDHCFCERIEDRCQ</sequence>
<proteinExistence type="predicted"/>
<feature type="transmembrane region" description="Helical" evidence="2">
    <location>
        <begin position="98"/>
        <end position="117"/>
    </location>
</feature>
<keyword evidence="2" id="KW-1133">Transmembrane helix</keyword>